<name>A0A069E9R1_9PROT</name>
<sequence length="212" mass="24318">MTKMTTDERDDLKMWARLHVRGGYEPLEEIEEILLDYAQDFRSPLTDRDRQIEVRNALVHAVSALVQDQEAWPILTDYDRLALAFDMLEDEDIVARQHFTCCGTCGAAEIGIEMDDFQDLSNREPKGYVFFHQQDTESAVESGSLYISYGAADATASPEDNVAIGQRLHDTLLSVGLKPVWDGKINHRVGLAIDWKRRWEGARPKPIKRWFY</sequence>
<reference evidence="2 3" key="1">
    <citation type="journal article" date="2014" name="Antonie Van Leeuwenhoek">
        <title>Hyphomonas beringensis sp. nov. and Hyphomonas chukchiensis sp. nov., isolated from surface seawater of the Bering Sea and Chukchi Sea.</title>
        <authorList>
            <person name="Li C."/>
            <person name="Lai Q."/>
            <person name="Li G."/>
            <person name="Dong C."/>
            <person name="Wang J."/>
            <person name="Liao Y."/>
            <person name="Shao Z."/>
        </authorList>
    </citation>
    <scope>NUCLEOTIDE SEQUENCE [LARGE SCALE GENOMIC DNA]</scope>
    <source>
        <strain evidence="2 3">MHS-3</strain>
    </source>
</reference>
<dbReference type="Pfam" id="PF21831">
    <property type="entry name" value="DUF6891"/>
    <property type="match status" value="1"/>
</dbReference>
<dbReference type="InterPro" id="IPR054186">
    <property type="entry name" value="DUF6891"/>
</dbReference>
<dbReference type="RefSeq" id="WP_051596178.1">
    <property type="nucleotide sequence ID" value="NZ_ARYH01000001.1"/>
</dbReference>
<dbReference type="STRING" id="1280949.HAD_11560"/>
<keyword evidence="3" id="KW-1185">Reference proteome</keyword>
<organism evidence="2 3">
    <name type="scientific">Hyphomonas adhaerens MHS-3</name>
    <dbReference type="NCBI Taxonomy" id="1280949"/>
    <lineage>
        <taxon>Bacteria</taxon>
        <taxon>Pseudomonadati</taxon>
        <taxon>Pseudomonadota</taxon>
        <taxon>Alphaproteobacteria</taxon>
        <taxon>Hyphomonadales</taxon>
        <taxon>Hyphomonadaceae</taxon>
        <taxon>Hyphomonas</taxon>
    </lineage>
</organism>
<comment type="caution">
    <text evidence="2">The sequence shown here is derived from an EMBL/GenBank/DDBJ whole genome shotgun (WGS) entry which is preliminary data.</text>
</comment>
<protein>
    <recommendedName>
        <fullName evidence="1">DUF6891 domain-containing protein</fullName>
    </recommendedName>
</protein>
<evidence type="ECO:0000313" key="2">
    <source>
        <dbReference type="EMBL" id="KCZ86321.1"/>
    </source>
</evidence>
<proteinExistence type="predicted"/>
<gene>
    <name evidence="2" type="ORF">HAD_11560</name>
</gene>
<dbReference type="Proteomes" id="UP000027446">
    <property type="component" value="Unassembled WGS sequence"/>
</dbReference>
<dbReference type="AlphaFoldDB" id="A0A069E9R1"/>
<accession>A0A069E9R1</accession>
<dbReference type="OrthoDB" id="5515732at2"/>
<feature type="domain" description="DUF6891" evidence="1">
    <location>
        <begin position="7"/>
        <end position="198"/>
    </location>
</feature>
<evidence type="ECO:0000313" key="3">
    <source>
        <dbReference type="Proteomes" id="UP000027446"/>
    </source>
</evidence>
<dbReference type="EMBL" id="ARYH01000001">
    <property type="protein sequence ID" value="KCZ86321.1"/>
    <property type="molecule type" value="Genomic_DNA"/>
</dbReference>
<dbReference type="PATRIC" id="fig|1280949.3.peg.2367"/>
<evidence type="ECO:0000259" key="1">
    <source>
        <dbReference type="Pfam" id="PF21831"/>
    </source>
</evidence>